<evidence type="ECO:0000256" key="1">
    <source>
        <dbReference type="SAM" id="Phobius"/>
    </source>
</evidence>
<dbReference type="AlphaFoldDB" id="Q0W1D1"/>
<gene>
    <name evidence="2" type="ORF">RRC20</name>
</gene>
<keyword evidence="3" id="KW-1185">Reference proteome</keyword>
<dbReference type="Gene3D" id="1.25.40.10">
    <property type="entry name" value="Tetratricopeptide repeat domain"/>
    <property type="match status" value="1"/>
</dbReference>
<dbReference type="Proteomes" id="UP000000663">
    <property type="component" value="Chromosome"/>
</dbReference>
<dbReference type="SUPFAM" id="SSF48452">
    <property type="entry name" value="TPR-like"/>
    <property type="match status" value="1"/>
</dbReference>
<reference evidence="2 3" key="1">
    <citation type="journal article" date="2006" name="Science">
        <title>Genome of rice cluster I archaea -- the key methane producers in the rice rhizosphere.</title>
        <authorList>
            <person name="Erkel C."/>
            <person name="Kube M."/>
            <person name="Reinhardt R."/>
            <person name="Liesack W."/>
        </authorList>
    </citation>
    <scope>NUCLEOTIDE SEQUENCE [LARGE SCALE GENOMIC DNA]</scope>
    <source>
        <strain evidence="3">DSM 22066 / NBRC 105507 / MRE50</strain>
    </source>
</reference>
<accession>Q0W1D1</accession>
<dbReference type="RefSeq" id="WP_012034776.1">
    <property type="nucleotide sequence ID" value="NC_009464.1"/>
</dbReference>
<dbReference type="InterPro" id="IPR011990">
    <property type="entry name" value="TPR-like_helical_dom_sf"/>
</dbReference>
<keyword evidence="1" id="KW-1133">Transmembrane helix</keyword>
<organism evidence="2 3">
    <name type="scientific">Methanocella arvoryzae (strain DSM 22066 / NBRC 105507 / MRE50)</name>
    <dbReference type="NCBI Taxonomy" id="351160"/>
    <lineage>
        <taxon>Archaea</taxon>
        <taxon>Methanobacteriati</taxon>
        <taxon>Methanobacteriota</taxon>
        <taxon>Stenosarchaea group</taxon>
        <taxon>Methanomicrobia</taxon>
        <taxon>Methanocellales</taxon>
        <taxon>Methanocellaceae</taxon>
        <taxon>Methanocella</taxon>
    </lineage>
</organism>
<dbReference type="KEGG" id="rci:RRC20"/>
<keyword evidence="1" id="KW-0472">Membrane</keyword>
<feature type="transmembrane region" description="Helical" evidence="1">
    <location>
        <begin position="126"/>
        <end position="146"/>
    </location>
</feature>
<feature type="transmembrane region" description="Helical" evidence="1">
    <location>
        <begin position="52"/>
        <end position="78"/>
    </location>
</feature>
<name>Q0W1D1_METAR</name>
<dbReference type="GeneID" id="5144081"/>
<feature type="transmembrane region" description="Helical" evidence="1">
    <location>
        <begin position="20"/>
        <end position="40"/>
    </location>
</feature>
<sequence>MDFLPGARGLINYIKDNLSIIILLSAAFLAALIFVWQAVAARTYVSPAEQSAILNMLFICDTIFLTISVVIALLILYLSSLSGGSLKEISYDTYAVFIIFLIAPLVFIGCMMAYKPPGLYQYSVSVSGLLSVMSLLTAVMLVLYAIRSVQPQVRVRRLIERICQEFRQSGAAGSTASIAMQQPLVSSTTISLISLLKKLSVAGDTSVVNAAVDSMASIALGVTGRASIKDLALARSMVCDIVETGAIGAEARNPGVVCHSIDRLREITVMSRRIEISSMAFRGIGYVASACIKFGDCVRASVFDPWLARVYTTIYDSMGRREALDKAVQVVERALARKDELMPEEKSHLLFVAGHVYTRLAKADKSADKALLSISLLEQAQNTGEPGVLDRALINAEVGRAYVVLASSRNPVKSYKKALAAFEEAGKILTEALSPWDASSLEADTGNACVLLADEYYRLRRYDDALASARGAIEHYTVAARFFTPRRSKELHGKIMSDAGLAHTVISEIFLRSHELDNALKHASMAISCYNSSIGMIDREYAPEAYASMKVSIGLAYASMSEICFKEKRYEEAISACDSAIQAYNEAVKLYEGAGKEKLAADVRKRLKQASDLFNTFMMIGKGKTKSISLTEDVL</sequence>
<dbReference type="OrthoDB" id="148132at2157"/>
<dbReference type="STRING" id="351160.RRC20"/>
<evidence type="ECO:0000313" key="3">
    <source>
        <dbReference type="Proteomes" id="UP000000663"/>
    </source>
</evidence>
<keyword evidence="1" id="KW-0812">Transmembrane</keyword>
<protein>
    <submittedName>
        <fullName evidence="2">Uncharacterized protein</fullName>
    </submittedName>
</protein>
<feature type="transmembrane region" description="Helical" evidence="1">
    <location>
        <begin position="94"/>
        <end position="114"/>
    </location>
</feature>
<dbReference type="EMBL" id="AM114193">
    <property type="protein sequence ID" value="CAJ37812.1"/>
    <property type="molecule type" value="Genomic_DNA"/>
</dbReference>
<evidence type="ECO:0000313" key="2">
    <source>
        <dbReference type="EMBL" id="CAJ37812.1"/>
    </source>
</evidence>
<dbReference type="eggNOG" id="arCOG03032">
    <property type="taxonomic scope" value="Archaea"/>
</dbReference>
<proteinExistence type="predicted"/>